<dbReference type="InterPro" id="IPR036249">
    <property type="entry name" value="Thioredoxin-like_sf"/>
</dbReference>
<feature type="signal peptide" evidence="1">
    <location>
        <begin position="1"/>
        <end position="21"/>
    </location>
</feature>
<dbReference type="Proteomes" id="UP000245523">
    <property type="component" value="Unassembled WGS sequence"/>
</dbReference>
<dbReference type="GO" id="GO:0016853">
    <property type="term" value="F:isomerase activity"/>
    <property type="evidence" value="ECO:0007669"/>
    <property type="project" value="UniProtKB-KW"/>
</dbReference>
<dbReference type="SUPFAM" id="SSF52833">
    <property type="entry name" value="Thioredoxin-like"/>
    <property type="match status" value="1"/>
</dbReference>
<dbReference type="Gene3D" id="1.10.287.460">
    <property type="entry name" value="Peptidyl-prolyl cis-trans isomerase, FKBP-type, N-terminal domain"/>
    <property type="match status" value="1"/>
</dbReference>
<dbReference type="CDD" id="cd02966">
    <property type="entry name" value="TlpA_like_family"/>
    <property type="match status" value="1"/>
</dbReference>
<evidence type="ECO:0000313" key="3">
    <source>
        <dbReference type="EMBL" id="PWK98220.1"/>
    </source>
</evidence>
<dbReference type="RefSeq" id="WP_106198685.1">
    <property type="nucleotide sequence ID" value="NZ_JAXEIU010000032.1"/>
</dbReference>
<evidence type="ECO:0000256" key="1">
    <source>
        <dbReference type="SAM" id="SignalP"/>
    </source>
</evidence>
<dbReference type="Gene3D" id="3.40.30.10">
    <property type="entry name" value="Glutaredoxin"/>
    <property type="match status" value="1"/>
</dbReference>
<name>A0ABX5LK42_9BACT</name>
<organism evidence="3 4">
    <name type="scientific">Hallerella porci</name>
    <dbReference type="NCBI Taxonomy" id="1945871"/>
    <lineage>
        <taxon>Bacteria</taxon>
        <taxon>Pseudomonadati</taxon>
        <taxon>Fibrobacterota</taxon>
        <taxon>Fibrobacteria</taxon>
        <taxon>Fibrobacterales</taxon>
        <taxon>Fibrobacteraceae</taxon>
        <taxon>Hallerella</taxon>
    </lineage>
</organism>
<gene>
    <name evidence="3" type="ORF">B0H50_11427</name>
</gene>
<dbReference type="InterPro" id="IPR050553">
    <property type="entry name" value="Thioredoxin_ResA/DsbE_sf"/>
</dbReference>
<protein>
    <submittedName>
        <fullName evidence="3">Thiol-disulfide isomerase/thioredoxin</fullName>
    </submittedName>
</protein>
<accession>A0ABX5LK42</accession>
<feature type="domain" description="Thioredoxin" evidence="2">
    <location>
        <begin position="233"/>
        <end position="375"/>
    </location>
</feature>
<keyword evidence="3" id="KW-0413">Isomerase</keyword>
<feature type="chain" id="PRO_5045225824" evidence="1">
    <location>
        <begin position="22"/>
        <end position="381"/>
    </location>
</feature>
<dbReference type="PROSITE" id="PS51257">
    <property type="entry name" value="PROKAR_LIPOPROTEIN"/>
    <property type="match status" value="1"/>
</dbReference>
<dbReference type="InterPro" id="IPR000774">
    <property type="entry name" value="PPIase_FKBP_N"/>
</dbReference>
<keyword evidence="4" id="KW-1185">Reference proteome</keyword>
<evidence type="ECO:0000259" key="2">
    <source>
        <dbReference type="PROSITE" id="PS51352"/>
    </source>
</evidence>
<reference evidence="3 4" key="1">
    <citation type="submission" date="2018-05" db="EMBL/GenBank/DDBJ databases">
        <title>Animal gut microbial communities from fecal samples from Wisconsin, USA.</title>
        <authorList>
            <person name="Neumann A."/>
        </authorList>
    </citation>
    <scope>NUCLEOTIDE SEQUENCE [LARGE SCALE GENOMIC DNA]</scope>
    <source>
        <strain evidence="3 4">UWS4</strain>
    </source>
</reference>
<dbReference type="PANTHER" id="PTHR42852:SF13">
    <property type="entry name" value="PROTEIN DIPZ"/>
    <property type="match status" value="1"/>
</dbReference>
<dbReference type="InterPro" id="IPR036944">
    <property type="entry name" value="PPIase_FKBP_N_sf"/>
</dbReference>
<dbReference type="PROSITE" id="PS51352">
    <property type="entry name" value="THIOREDOXIN_2"/>
    <property type="match status" value="1"/>
</dbReference>
<evidence type="ECO:0000313" key="4">
    <source>
        <dbReference type="Proteomes" id="UP000245523"/>
    </source>
</evidence>
<proteinExistence type="predicted"/>
<dbReference type="EMBL" id="QGHD01000014">
    <property type="protein sequence ID" value="PWK98220.1"/>
    <property type="molecule type" value="Genomic_DNA"/>
</dbReference>
<keyword evidence="1" id="KW-0732">Signal</keyword>
<dbReference type="Pfam" id="PF01346">
    <property type="entry name" value="FKBP_N"/>
    <property type="match status" value="1"/>
</dbReference>
<dbReference type="InterPro" id="IPR013766">
    <property type="entry name" value="Thioredoxin_domain"/>
</dbReference>
<sequence>MKLRTLAFAASAAALSVSLSACNSGKSESVKVDSNAADDVKMAYMLGSQFGAQTYTVETEQLEFKMDEAEFYAALEDGFKMVTDTAFKIKHPDSVMASIAQSMNTRARSIMMAKMPQFKQDSTDTVTVKAPKKPGPMPSEMIKDASYLLGVQFGAQFASIKQQSGAEMNLEAYKQGVRDARARAADTTIQLKLLPDTLQAVSQRLRDKIMEERKALMEKQKAEEEAVKKAIEPLKGDTLADGTQAKLNFAVKATGISVSAENLQAYAGKPLFVFYFSTTCGHCRHATPEVKEIASQFKEIKSIAIASGGNSKRDVRSYIDEFKLDEAGIDVFFDESREFGELYSDGYVPKVYVVKADGSLMTFKNFEAQKDSIKAELGKLK</sequence>
<comment type="caution">
    <text evidence="3">The sequence shown here is derived from an EMBL/GenBank/DDBJ whole genome shotgun (WGS) entry which is preliminary data.</text>
</comment>
<dbReference type="PANTHER" id="PTHR42852">
    <property type="entry name" value="THIOL:DISULFIDE INTERCHANGE PROTEIN DSBE"/>
    <property type="match status" value="1"/>
</dbReference>